<evidence type="ECO:0000313" key="2">
    <source>
        <dbReference type="EMBL" id="PIU75436.1"/>
    </source>
</evidence>
<dbReference type="EMBL" id="PEVY01000016">
    <property type="protein sequence ID" value="PIU75436.1"/>
    <property type="molecule type" value="Genomic_DNA"/>
</dbReference>
<comment type="caution">
    <text evidence="2">The sequence shown here is derived from an EMBL/GenBank/DDBJ whole genome shotgun (WGS) entry which is preliminary data.</text>
</comment>
<keyword evidence="1" id="KW-0472">Membrane</keyword>
<keyword evidence="1" id="KW-1133">Transmembrane helix</keyword>
<evidence type="ECO:0000313" key="3">
    <source>
        <dbReference type="Proteomes" id="UP000228775"/>
    </source>
</evidence>
<proteinExistence type="predicted"/>
<dbReference type="AlphaFoldDB" id="A0A2M7AXX5"/>
<name>A0A2M7AXX5_9BACT</name>
<keyword evidence="1" id="KW-0812">Transmembrane</keyword>
<feature type="transmembrane region" description="Helical" evidence="1">
    <location>
        <begin position="6"/>
        <end position="26"/>
    </location>
</feature>
<organism evidence="2 3">
    <name type="scientific">Candidatus Portnoybacteria bacterium CG06_land_8_20_14_3_00_39_12</name>
    <dbReference type="NCBI Taxonomy" id="1974809"/>
    <lineage>
        <taxon>Bacteria</taxon>
        <taxon>Candidatus Portnoyibacteriota</taxon>
    </lineage>
</organism>
<reference evidence="3" key="1">
    <citation type="submission" date="2017-09" db="EMBL/GenBank/DDBJ databases">
        <title>Depth-based differentiation of microbial function through sediment-hosted aquifers and enrichment of novel symbionts in the deep terrestrial subsurface.</title>
        <authorList>
            <person name="Probst A.J."/>
            <person name="Ladd B."/>
            <person name="Jarett J.K."/>
            <person name="Geller-Mcgrath D.E."/>
            <person name="Sieber C.M.K."/>
            <person name="Emerson J.B."/>
            <person name="Anantharaman K."/>
            <person name="Thomas B.C."/>
            <person name="Malmstrom R."/>
            <person name="Stieglmeier M."/>
            <person name="Klingl A."/>
            <person name="Woyke T."/>
            <person name="Ryan C.M."/>
            <person name="Banfield J.F."/>
        </authorList>
    </citation>
    <scope>NUCLEOTIDE SEQUENCE [LARGE SCALE GENOMIC DNA]</scope>
</reference>
<sequence length="143" mass="16625">MLKQFTTWLVLLVMMIIVVGFSVWLINLFDYLDPFNLCYINIESDVTRGNTKTIHQAIEQIKKADKSDYRNLCHFVNVISENLCMADDPNRSSAWRDDVSGCYLRGSKVIYLNPSRAVDEGTIAHRARIIKIYSQKSKNFWQQ</sequence>
<gene>
    <name evidence="2" type="ORF">COS76_00805</name>
</gene>
<accession>A0A2M7AXX5</accession>
<dbReference type="Proteomes" id="UP000228775">
    <property type="component" value="Unassembled WGS sequence"/>
</dbReference>
<protein>
    <submittedName>
        <fullName evidence="2">Uncharacterized protein</fullName>
    </submittedName>
</protein>
<evidence type="ECO:0000256" key="1">
    <source>
        <dbReference type="SAM" id="Phobius"/>
    </source>
</evidence>